<dbReference type="EMBL" id="JAESND010000001">
    <property type="protein sequence ID" value="MBM3114243.1"/>
    <property type="molecule type" value="Genomic_DNA"/>
</dbReference>
<protein>
    <submittedName>
        <fullName evidence="2">Ribbon-helix-helix protein, CopG family</fullName>
    </submittedName>
</protein>
<dbReference type="RefSeq" id="WP_203535950.1">
    <property type="nucleotide sequence ID" value="NZ_JAESND010000001.1"/>
</dbReference>
<proteinExistence type="predicted"/>
<evidence type="ECO:0000313" key="2">
    <source>
        <dbReference type="EMBL" id="MBM3114243.1"/>
    </source>
</evidence>
<accession>A0ABS2BF58</accession>
<comment type="caution">
    <text evidence="2">The sequence shown here is derived from an EMBL/GenBank/DDBJ whole genome shotgun (WGS) entry which is preliminary data.</text>
</comment>
<feature type="domain" description="Ribbon-helix-helix protein CopG" evidence="1">
    <location>
        <begin position="5"/>
        <end position="40"/>
    </location>
</feature>
<organism evidence="2 3">
    <name type="scientific">Jeongeupia naejangsanensis</name>
    <dbReference type="NCBI Taxonomy" id="613195"/>
    <lineage>
        <taxon>Bacteria</taxon>
        <taxon>Pseudomonadati</taxon>
        <taxon>Pseudomonadota</taxon>
        <taxon>Betaproteobacteria</taxon>
        <taxon>Neisseriales</taxon>
        <taxon>Chitinibacteraceae</taxon>
        <taxon>Jeongeupia</taxon>
    </lineage>
</organism>
<dbReference type="SUPFAM" id="SSF47598">
    <property type="entry name" value="Ribbon-helix-helix"/>
    <property type="match status" value="1"/>
</dbReference>
<dbReference type="Proteomes" id="UP000809431">
    <property type="component" value="Unassembled WGS sequence"/>
</dbReference>
<sequence length="53" mass="6021">MPRASISFPPELYATLERIAKEKKVSVAWVVREAAEKYVGDQWPLFAGNEQGR</sequence>
<gene>
    <name evidence="2" type="ORF">JMJ54_00255</name>
</gene>
<dbReference type="InterPro" id="IPR002145">
    <property type="entry name" value="CopG"/>
</dbReference>
<dbReference type="Pfam" id="PF01402">
    <property type="entry name" value="RHH_1"/>
    <property type="match status" value="1"/>
</dbReference>
<keyword evidence="3" id="KW-1185">Reference proteome</keyword>
<reference evidence="2 3" key="1">
    <citation type="submission" date="2021-01" db="EMBL/GenBank/DDBJ databases">
        <title>Draft Genome Sequence and Polyhydroxyalkanoate Biosynthetic Potential of Jeongeupia naejangsanensis Type Strain DSM 24253.</title>
        <authorList>
            <person name="Turrini P."/>
            <person name="Artuso I."/>
            <person name="Lugli G.A."/>
            <person name="Frangipani E."/>
            <person name="Ventura M."/>
            <person name="Visca P."/>
        </authorList>
    </citation>
    <scope>NUCLEOTIDE SEQUENCE [LARGE SCALE GENOMIC DNA]</scope>
    <source>
        <strain evidence="2 3">DSM 24253</strain>
    </source>
</reference>
<evidence type="ECO:0000313" key="3">
    <source>
        <dbReference type="Proteomes" id="UP000809431"/>
    </source>
</evidence>
<evidence type="ECO:0000259" key="1">
    <source>
        <dbReference type="Pfam" id="PF01402"/>
    </source>
</evidence>
<name>A0ABS2BF58_9NEIS</name>
<dbReference type="CDD" id="cd21631">
    <property type="entry name" value="RHH_CopG_NikR-like"/>
    <property type="match status" value="1"/>
</dbReference>
<dbReference type="InterPro" id="IPR010985">
    <property type="entry name" value="Ribbon_hlx_hlx"/>
</dbReference>